<keyword evidence="5" id="KW-1185">Reference proteome</keyword>
<dbReference type="SUPFAM" id="SSF46934">
    <property type="entry name" value="UBA-like"/>
    <property type="match status" value="1"/>
</dbReference>
<dbReference type="GO" id="GO:0006511">
    <property type="term" value="P:ubiquitin-dependent protein catabolic process"/>
    <property type="evidence" value="ECO:0007669"/>
    <property type="project" value="TreeGrafter"/>
</dbReference>
<dbReference type="PANTHER" id="PTHR10677:SF3">
    <property type="entry name" value="FI07626P-RELATED"/>
    <property type="match status" value="1"/>
</dbReference>
<dbReference type="InterPro" id="IPR029071">
    <property type="entry name" value="Ubiquitin-like_domsf"/>
</dbReference>
<dbReference type="SUPFAM" id="SSF54236">
    <property type="entry name" value="Ubiquitin-like"/>
    <property type="match status" value="1"/>
</dbReference>
<dbReference type="OrthoDB" id="267397at2759"/>
<dbReference type="Gene3D" id="1.10.8.10">
    <property type="entry name" value="DNA helicase RuvA subunit, C-terminal domain"/>
    <property type="match status" value="1"/>
</dbReference>
<dbReference type="InterPro" id="IPR015496">
    <property type="entry name" value="Ubiquilin"/>
</dbReference>
<dbReference type="SMART" id="SM00727">
    <property type="entry name" value="STI1"/>
    <property type="match status" value="2"/>
</dbReference>
<dbReference type="InterPro" id="IPR009060">
    <property type="entry name" value="UBA-like_sf"/>
</dbReference>
<gene>
    <name evidence="4" type="ORF">SU7_0759</name>
</gene>
<feature type="domain" description="Ubiquitin-like" evidence="3">
    <location>
        <begin position="1"/>
        <end position="77"/>
    </location>
</feature>
<feature type="compositionally biased region" description="Low complexity" evidence="1">
    <location>
        <begin position="232"/>
        <end position="261"/>
    </location>
</feature>
<dbReference type="PROSITE" id="PS50053">
    <property type="entry name" value="UBIQUITIN_2"/>
    <property type="match status" value="1"/>
</dbReference>
<dbReference type="GO" id="GO:0010498">
    <property type="term" value="P:proteasomal protein catabolic process"/>
    <property type="evidence" value="ECO:0007669"/>
    <property type="project" value="UniProtKB-ARBA"/>
</dbReference>
<dbReference type="PROSITE" id="PS50030">
    <property type="entry name" value="UBA"/>
    <property type="match status" value="1"/>
</dbReference>
<dbReference type="Pfam" id="PF00240">
    <property type="entry name" value="ubiquitin"/>
    <property type="match status" value="1"/>
</dbReference>
<dbReference type="PANTHER" id="PTHR10677">
    <property type="entry name" value="UBIQUILIN"/>
    <property type="match status" value="1"/>
</dbReference>
<dbReference type="CDD" id="cd16106">
    <property type="entry name" value="Ubl_Dsk2p_like"/>
    <property type="match status" value="1"/>
</dbReference>
<organism evidence="4 5">
    <name type="scientific">Saccharomyces arboricola (strain H-6 / AS 2.3317 / CBS 10644)</name>
    <name type="common">Yeast</name>
    <dbReference type="NCBI Taxonomy" id="1160507"/>
    <lineage>
        <taxon>Eukaryota</taxon>
        <taxon>Fungi</taxon>
        <taxon>Dikarya</taxon>
        <taxon>Ascomycota</taxon>
        <taxon>Saccharomycotina</taxon>
        <taxon>Saccharomycetes</taxon>
        <taxon>Saccharomycetales</taxon>
        <taxon>Saccharomycetaceae</taxon>
        <taxon>Saccharomyces</taxon>
    </lineage>
</organism>
<dbReference type="HOGENOM" id="CLU_024293_0_1_1"/>
<dbReference type="FunFam" id="3.10.20.90:FF:000220">
    <property type="entry name" value="Ubiquitin-like protein DskB"/>
    <property type="match status" value="1"/>
</dbReference>
<evidence type="ECO:0000313" key="4">
    <source>
        <dbReference type="EMBL" id="EJS44135.1"/>
    </source>
</evidence>
<dbReference type="FunFam" id="1.10.8.10:FF:000024">
    <property type="entry name" value="Ubiquitin domain-containing protein DSK2"/>
    <property type="match status" value="1"/>
</dbReference>
<dbReference type="CDD" id="cd14324">
    <property type="entry name" value="UBA_Dsk2p_like"/>
    <property type="match status" value="1"/>
</dbReference>
<dbReference type="EMBL" id="ALIE01000047">
    <property type="protein sequence ID" value="EJS44135.1"/>
    <property type="molecule type" value="Genomic_DNA"/>
</dbReference>
<proteinExistence type="predicted"/>
<accession>J8PPU3</accession>
<dbReference type="AlphaFoldDB" id="J8PPU3"/>
<dbReference type="SMART" id="SM00165">
    <property type="entry name" value="UBA"/>
    <property type="match status" value="1"/>
</dbReference>
<dbReference type="Pfam" id="PF23195">
    <property type="entry name" value="UBQLN1"/>
    <property type="match status" value="1"/>
</dbReference>
<dbReference type="InterPro" id="IPR019954">
    <property type="entry name" value="Ubiquitin_CS"/>
</dbReference>
<evidence type="ECO:0000256" key="1">
    <source>
        <dbReference type="SAM" id="MobiDB-lite"/>
    </source>
</evidence>
<name>J8PPU3_SACAR</name>
<evidence type="ECO:0000259" key="3">
    <source>
        <dbReference type="PROSITE" id="PS50053"/>
    </source>
</evidence>
<dbReference type="InterPro" id="IPR000626">
    <property type="entry name" value="Ubiquitin-like_dom"/>
</dbReference>
<evidence type="ECO:0000259" key="2">
    <source>
        <dbReference type="PROSITE" id="PS50030"/>
    </source>
</evidence>
<comment type="caution">
    <text evidence="4">The sequence shown here is derived from an EMBL/GenBank/DDBJ whole genome shotgun (WGS) entry which is preliminary data.</text>
</comment>
<dbReference type="SMART" id="SM00213">
    <property type="entry name" value="UBQ"/>
    <property type="match status" value="1"/>
</dbReference>
<protein>
    <submittedName>
        <fullName evidence="4">Dsk2p</fullName>
    </submittedName>
</protein>
<dbReference type="InterPro" id="IPR006636">
    <property type="entry name" value="STI1_HS-bd"/>
</dbReference>
<reference evidence="4 5" key="1">
    <citation type="journal article" date="2013" name="BMC Genomics">
        <title>High quality de novo sequencing and assembly of the Saccharomyces arboricolus genome.</title>
        <authorList>
            <person name="Liti G."/>
            <person name="Nguyen Ba A.N."/>
            <person name="Blythe M."/>
            <person name="Mueller C.A."/>
            <person name="Bergstroem A."/>
            <person name="Cubillos F.A."/>
            <person name="Dafhnis-Calas F."/>
            <person name="Khoshraftar S."/>
            <person name="Malla S."/>
            <person name="Mehta N."/>
            <person name="Siow C.C."/>
            <person name="Warringer J."/>
            <person name="Moses A.M."/>
            <person name="Louis E.J."/>
            <person name="Nieduszynski C.A."/>
        </authorList>
    </citation>
    <scope>NUCLEOTIDE SEQUENCE [LARGE SCALE GENOMIC DNA]</scope>
    <source>
        <strain evidence="5">H-6 / AS 2.3317 / CBS 10644</strain>
    </source>
</reference>
<dbReference type="InterPro" id="IPR015940">
    <property type="entry name" value="UBA"/>
</dbReference>
<dbReference type="PROSITE" id="PS00299">
    <property type="entry name" value="UBIQUITIN_1"/>
    <property type="match status" value="1"/>
</dbReference>
<dbReference type="GO" id="GO:0031593">
    <property type="term" value="F:polyubiquitin modification-dependent protein binding"/>
    <property type="evidence" value="ECO:0007669"/>
    <property type="project" value="UniProtKB-ARBA"/>
</dbReference>
<dbReference type="GO" id="GO:0005829">
    <property type="term" value="C:cytosol"/>
    <property type="evidence" value="ECO:0007669"/>
    <property type="project" value="TreeGrafter"/>
</dbReference>
<feature type="region of interest" description="Disordered" evidence="1">
    <location>
        <begin position="230"/>
        <end position="261"/>
    </location>
</feature>
<dbReference type="Gene3D" id="3.10.20.90">
    <property type="entry name" value="Phosphatidylinositol 3-kinase Catalytic Subunit, Chain A, domain 1"/>
    <property type="match status" value="1"/>
</dbReference>
<feature type="domain" description="UBA" evidence="2">
    <location>
        <begin position="326"/>
        <end position="370"/>
    </location>
</feature>
<sequence>MSLNIHIKSGQDKWEVTVAPESTVQQFKEAISEANGIPVANQRLIYSGKILKDDQTVESYHIQDGHSVHLVKSQPKPQAGAAAGASNATATANAGAGAGAAATPNMSSGQNAGFNPLADLTSARYAGYLNMPSTDMFGPDGGALNNDSNNQDELLRMMENPIFQSQMNEMLSNPQMLDFMIQSNPQLQAMGPQARQMLQSPMFRQMLTNPDMIRQSMQFARMMDPNAGAGGAASAFPAPGGDAPEEGANATNASAAPSSNAGTNTGANAAAANPFASLLNPALNPFTNAGNPAATGMPAFDPALLASMFQPQQTAGQASQPEDTRPPEERYEHQLRQLNDMGFFDFDRNVAALRRSGGSVQGALDSLLNGDI</sequence>
<dbReference type="Proteomes" id="UP000006968">
    <property type="component" value="Chromosome IV"/>
</dbReference>
<evidence type="ECO:0000313" key="5">
    <source>
        <dbReference type="Proteomes" id="UP000006968"/>
    </source>
</evidence>